<dbReference type="InterPro" id="IPR007159">
    <property type="entry name" value="SpoVT-AbrB_dom"/>
</dbReference>
<protein>
    <submittedName>
        <fullName evidence="2">Antitoxin MazE</fullName>
    </submittedName>
</protein>
<evidence type="ECO:0000313" key="3">
    <source>
        <dbReference type="Proteomes" id="UP000808914"/>
    </source>
</evidence>
<evidence type="ECO:0000313" key="2">
    <source>
        <dbReference type="EMBL" id="MBM7645986.1"/>
    </source>
</evidence>
<feature type="domain" description="SpoVT-AbrB" evidence="1">
    <location>
        <begin position="22"/>
        <end position="69"/>
    </location>
</feature>
<dbReference type="Gene3D" id="2.10.260.10">
    <property type="match status" value="1"/>
</dbReference>
<name>A0ABS2Q193_9BACL</name>
<dbReference type="Pfam" id="PF04014">
    <property type="entry name" value="MazE_antitoxin"/>
    <property type="match status" value="1"/>
</dbReference>
<dbReference type="PANTHER" id="PTHR40516">
    <property type="entry name" value="ANTITOXIN CHPS-RELATED"/>
    <property type="match status" value="1"/>
</dbReference>
<dbReference type="SMART" id="SM00966">
    <property type="entry name" value="SpoVT_AbrB"/>
    <property type="match status" value="1"/>
</dbReference>
<dbReference type="InterPro" id="IPR037914">
    <property type="entry name" value="SpoVT-AbrB_sf"/>
</dbReference>
<gene>
    <name evidence="2" type="ORF">JOD45_002211</name>
</gene>
<sequence length="98" mass="11262">MELDETNQNKEAEIMTMATTIQKWGNSLAVRIPKDIAERINIHKGSEIEIRVEESEGTIKIVPIKRPKSYSLEELLKQCKPENRHQEIDFGSEGNELL</sequence>
<dbReference type="RefSeq" id="WP_239549220.1">
    <property type="nucleotide sequence ID" value="NZ_JAFBER010000014.1"/>
</dbReference>
<dbReference type="PANTHER" id="PTHR40516:SF1">
    <property type="entry name" value="ANTITOXIN CHPS-RELATED"/>
    <property type="match status" value="1"/>
</dbReference>
<dbReference type="Proteomes" id="UP000808914">
    <property type="component" value="Unassembled WGS sequence"/>
</dbReference>
<keyword evidence="3" id="KW-1185">Reference proteome</keyword>
<reference evidence="2 3" key="1">
    <citation type="submission" date="2021-01" db="EMBL/GenBank/DDBJ databases">
        <title>Genomic Encyclopedia of Type Strains, Phase IV (KMG-IV): sequencing the most valuable type-strain genomes for metagenomic binning, comparative biology and taxonomic classification.</title>
        <authorList>
            <person name="Goeker M."/>
        </authorList>
    </citation>
    <scope>NUCLEOTIDE SEQUENCE [LARGE SCALE GENOMIC DNA]</scope>
    <source>
        <strain evidence="2 3">DSM 28236</strain>
    </source>
</reference>
<comment type="caution">
    <text evidence="2">The sequence shown here is derived from an EMBL/GenBank/DDBJ whole genome shotgun (WGS) entry which is preliminary data.</text>
</comment>
<dbReference type="InterPro" id="IPR039052">
    <property type="entry name" value="Antitox_PemI-like"/>
</dbReference>
<organism evidence="2 3">
    <name type="scientific">Scopulibacillus daqui</name>
    <dbReference type="NCBI Taxonomy" id="1469162"/>
    <lineage>
        <taxon>Bacteria</taxon>
        <taxon>Bacillati</taxon>
        <taxon>Bacillota</taxon>
        <taxon>Bacilli</taxon>
        <taxon>Bacillales</taxon>
        <taxon>Sporolactobacillaceae</taxon>
        <taxon>Scopulibacillus</taxon>
    </lineage>
</organism>
<accession>A0ABS2Q193</accession>
<dbReference type="EMBL" id="JAFBER010000014">
    <property type="protein sequence ID" value="MBM7645986.1"/>
    <property type="molecule type" value="Genomic_DNA"/>
</dbReference>
<evidence type="ECO:0000259" key="1">
    <source>
        <dbReference type="SMART" id="SM00966"/>
    </source>
</evidence>
<dbReference type="SUPFAM" id="SSF89447">
    <property type="entry name" value="AbrB/MazE/MraZ-like"/>
    <property type="match status" value="1"/>
</dbReference>
<proteinExistence type="predicted"/>